<dbReference type="Proteomes" id="UP000189705">
    <property type="component" value="Unplaced"/>
</dbReference>
<dbReference type="RefSeq" id="XP_006033532.1">
    <property type="nucleotide sequence ID" value="XM_006033470.3"/>
</dbReference>
<gene>
    <name evidence="3" type="primary">LOC102378486</name>
</gene>
<dbReference type="GeneID" id="102378486"/>
<proteinExistence type="predicted"/>
<sequence>MQCHSHSPWSMLFFMIALWLGADCLQTEAIDDHDDCKNVNLANLTQQLKTFSQCFEKILPHDRNKINTLAWRVQQVLELLRETQAKACKAPDKCSLPLAPPNGGLVCVSIDCVYYCKPMCNHDYDFGFLRRSRIYEKCGSSTGFSWTTQLVGGNRLAVCNPASTAISGVASAYFPPNVTCWETIANATAEKHHIDTFLGDLAEERLDVSGKHEKDFDCIICGN</sequence>
<name>A0A1U7SD45_ALLSI</name>
<dbReference type="AlphaFoldDB" id="A0A1U7SD45"/>
<feature type="signal peptide" evidence="1">
    <location>
        <begin position="1"/>
        <end position="24"/>
    </location>
</feature>
<keyword evidence="1" id="KW-0732">Signal</keyword>
<evidence type="ECO:0000256" key="1">
    <source>
        <dbReference type="SAM" id="SignalP"/>
    </source>
</evidence>
<reference evidence="3" key="1">
    <citation type="submission" date="2025-08" db="UniProtKB">
        <authorList>
            <consortium name="RefSeq"/>
        </authorList>
    </citation>
    <scope>IDENTIFICATION</scope>
</reference>
<keyword evidence="2" id="KW-1185">Reference proteome</keyword>
<dbReference type="KEGG" id="asn:102378486"/>
<dbReference type="InParanoid" id="A0A1U7SD45"/>
<dbReference type="eggNOG" id="ENOG502S1ZJ">
    <property type="taxonomic scope" value="Eukaryota"/>
</dbReference>
<dbReference type="OrthoDB" id="9948000at2759"/>
<protein>
    <submittedName>
        <fullName evidence="3">Uncharacterized protein LOC102378486</fullName>
    </submittedName>
</protein>
<organism evidence="2 3">
    <name type="scientific">Alligator sinensis</name>
    <name type="common">Chinese alligator</name>
    <dbReference type="NCBI Taxonomy" id="38654"/>
    <lineage>
        <taxon>Eukaryota</taxon>
        <taxon>Metazoa</taxon>
        <taxon>Chordata</taxon>
        <taxon>Craniata</taxon>
        <taxon>Vertebrata</taxon>
        <taxon>Euteleostomi</taxon>
        <taxon>Archelosauria</taxon>
        <taxon>Archosauria</taxon>
        <taxon>Crocodylia</taxon>
        <taxon>Alligatoridae</taxon>
        <taxon>Alligatorinae</taxon>
        <taxon>Alligator</taxon>
    </lineage>
</organism>
<evidence type="ECO:0000313" key="3">
    <source>
        <dbReference type="RefSeq" id="XP_006033532.1"/>
    </source>
</evidence>
<evidence type="ECO:0000313" key="2">
    <source>
        <dbReference type="Proteomes" id="UP000189705"/>
    </source>
</evidence>
<accession>A0A1U7SD45</accession>
<feature type="chain" id="PRO_5010523416" evidence="1">
    <location>
        <begin position="25"/>
        <end position="223"/>
    </location>
</feature>